<evidence type="ECO:0000259" key="1">
    <source>
        <dbReference type="PROSITE" id="PS51352"/>
    </source>
</evidence>
<dbReference type="InterPro" id="IPR036249">
    <property type="entry name" value="Thioredoxin-like_sf"/>
</dbReference>
<dbReference type="SUPFAM" id="SSF52833">
    <property type="entry name" value="Thioredoxin-like"/>
    <property type="match status" value="1"/>
</dbReference>
<sequence length="194" mass="21644">MARTPTYNIPLGFEAPDFALPDVISGKIIRLEDVKGEKGTVVAFICNHCPYVKHMIDAFVEVAQDFMPQGIGFVAINANDVTRYPEDAPDKMLLFAQQHRFPFPYLFDESQETAKAYFAACTPDINVFDASLKCVYRGQFDASRPGNDIPPTGEDLRKVLQALCEGTPLPSQQMPSIGCNIKWKEGNEPAYFKN</sequence>
<dbReference type="Pfam" id="PF00578">
    <property type="entry name" value="AhpC-TSA"/>
    <property type="match status" value="1"/>
</dbReference>
<accession>A0A846MSB4</accession>
<evidence type="ECO:0000313" key="3">
    <source>
        <dbReference type="Proteomes" id="UP000537126"/>
    </source>
</evidence>
<dbReference type="PANTHER" id="PTHR43640">
    <property type="entry name" value="OS07G0260300 PROTEIN"/>
    <property type="match status" value="1"/>
</dbReference>
<dbReference type="PANTHER" id="PTHR43640:SF1">
    <property type="entry name" value="THIOREDOXIN-DEPENDENT PEROXIREDOXIN"/>
    <property type="match status" value="1"/>
</dbReference>
<gene>
    <name evidence="2" type="ORF">FHS56_001946</name>
</gene>
<dbReference type="InterPro" id="IPR000866">
    <property type="entry name" value="AhpC/TSA"/>
</dbReference>
<dbReference type="AlphaFoldDB" id="A0A846MSB4"/>
<dbReference type="GO" id="GO:0016209">
    <property type="term" value="F:antioxidant activity"/>
    <property type="evidence" value="ECO:0007669"/>
    <property type="project" value="InterPro"/>
</dbReference>
<dbReference type="GO" id="GO:0016491">
    <property type="term" value="F:oxidoreductase activity"/>
    <property type="evidence" value="ECO:0007669"/>
    <property type="project" value="InterPro"/>
</dbReference>
<dbReference type="EMBL" id="JAASRN010000002">
    <property type="protein sequence ID" value="NIK74433.1"/>
    <property type="molecule type" value="Genomic_DNA"/>
</dbReference>
<dbReference type="Proteomes" id="UP000537126">
    <property type="component" value="Unassembled WGS sequence"/>
</dbReference>
<proteinExistence type="predicted"/>
<comment type="caution">
    <text evidence="2">The sequence shown here is derived from an EMBL/GenBank/DDBJ whole genome shotgun (WGS) entry which is preliminary data.</text>
</comment>
<name>A0A846MSB4_9BACT</name>
<feature type="domain" description="Thioredoxin" evidence="1">
    <location>
        <begin position="9"/>
        <end position="165"/>
    </location>
</feature>
<dbReference type="RefSeq" id="WP_166920095.1">
    <property type="nucleotide sequence ID" value="NZ_JAASRN010000002.1"/>
</dbReference>
<dbReference type="CDD" id="cd02969">
    <property type="entry name" value="PRX_like1"/>
    <property type="match status" value="1"/>
</dbReference>
<dbReference type="PROSITE" id="PS51352">
    <property type="entry name" value="THIOREDOXIN_2"/>
    <property type="match status" value="1"/>
</dbReference>
<dbReference type="InterPro" id="IPR047262">
    <property type="entry name" value="PRX-like1"/>
</dbReference>
<dbReference type="Gene3D" id="3.40.30.10">
    <property type="entry name" value="Glutaredoxin"/>
    <property type="match status" value="1"/>
</dbReference>
<evidence type="ECO:0000313" key="2">
    <source>
        <dbReference type="EMBL" id="NIK74433.1"/>
    </source>
</evidence>
<protein>
    <submittedName>
        <fullName evidence="2">Peroxiredoxin</fullName>
    </submittedName>
</protein>
<organism evidence="2 3">
    <name type="scientific">Thermonema lapsum</name>
    <dbReference type="NCBI Taxonomy" id="28195"/>
    <lineage>
        <taxon>Bacteria</taxon>
        <taxon>Pseudomonadati</taxon>
        <taxon>Bacteroidota</taxon>
        <taxon>Cytophagia</taxon>
        <taxon>Cytophagales</taxon>
        <taxon>Thermonemataceae</taxon>
        <taxon>Thermonema</taxon>
    </lineage>
</organism>
<keyword evidence="3" id="KW-1185">Reference proteome</keyword>
<dbReference type="InterPro" id="IPR013766">
    <property type="entry name" value="Thioredoxin_domain"/>
</dbReference>
<reference evidence="2 3" key="1">
    <citation type="submission" date="2020-03" db="EMBL/GenBank/DDBJ databases">
        <title>Genomic Encyclopedia of Type Strains, Phase IV (KMG-IV): sequencing the most valuable type-strain genomes for metagenomic binning, comparative biology and taxonomic classification.</title>
        <authorList>
            <person name="Goeker M."/>
        </authorList>
    </citation>
    <scope>NUCLEOTIDE SEQUENCE [LARGE SCALE GENOMIC DNA]</scope>
    <source>
        <strain evidence="2 3">DSM 5718</strain>
    </source>
</reference>